<evidence type="ECO:0000256" key="1">
    <source>
        <dbReference type="ARBA" id="ARBA00007553"/>
    </source>
</evidence>
<dbReference type="FunFam" id="3.40.80.10:FF:000001">
    <property type="entry name" value="Peptidoglycan recognition protein 1"/>
    <property type="match status" value="1"/>
</dbReference>
<feature type="domain" description="Peptidoglycan recognition protein family" evidence="7">
    <location>
        <begin position="285"/>
        <end position="430"/>
    </location>
</feature>
<dbReference type="GO" id="GO:0008270">
    <property type="term" value="F:zinc ion binding"/>
    <property type="evidence" value="ECO:0007669"/>
    <property type="project" value="InterPro"/>
</dbReference>
<reference evidence="8" key="1">
    <citation type="submission" date="2022-08" db="UniProtKB">
        <authorList>
            <consortium name="EnsemblMetazoa"/>
        </authorList>
    </citation>
    <scope>IDENTIFICATION</scope>
    <source>
        <strain evidence="8">EBRO</strain>
    </source>
</reference>
<feature type="region of interest" description="Disordered" evidence="4">
    <location>
        <begin position="454"/>
        <end position="477"/>
    </location>
</feature>
<evidence type="ECO:0000256" key="5">
    <source>
        <dbReference type="SAM" id="Phobius"/>
    </source>
</evidence>
<evidence type="ECO:0000256" key="3">
    <source>
        <dbReference type="ARBA" id="ARBA00022859"/>
    </source>
</evidence>
<feature type="compositionally biased region" description="Acidic residues" evidence="4">
    <location>
        <begin position="70"/>
        <end position="88"/>
    </location>
</feature>
<feature type="region of interest" description="Disordered" evidence="4">
    <location>
        <begin position="177"/>
        <end position="208"/>
    </location>
</feature>
<dbReference type="InterPro" id="IPR036505">
    <property type="entry name" value="Amidase/PGRP_sf"/>
</dbReference>
<feature type="compositionally biased region" description="Polar residues" evidence="4">
    <location>
        <begin position="33"/>
        <end position="60"/>
    </location>
</feature>
<evidence type="ECO:0000313" key="8">
    <source>
        <dbReference type="EnsemblMetazoa" id="AATE012412-PA.2"/>
    </source>
</evidence>
<feature type="domain" description="N-acetylmuramoyl-L-alanine amidase" evidence="6">
    <location>
        <begin position="297"/>
        <end position="436"/>
    </location>
</feature>
<evidence type="ECO:0000256" key="4">
    <source>
        <dbReference type="SAM" id="MobiDB-lite"/>
    </source>
</evidence>
<dbReference type="CDD" id="cd06583">
    <property type="entry name" value="PGRP"/>
    <property type="match status" value="1"/>
</dbReference>
<sequence length="477" mass="51683">MAKAKIQPPVNEAQPASGNTTAQPPYGDETLTVGVQNPSTVTSTTDSTRGSLSNISMSSIKRTDNGADRADDDDDSSAFDSSSDTECDDDSIKRAVDRIPGALAPGEACVLQNGALVVGPEALNPRLRSPQHVPSAGTPNIGSIALQNSSDITFGNKTYIKGQVVIKNIYKDRGNGLANEGYQEHENDATKSNSTKKVPPAATPPGPRTWQSSLKTIIKDKPLLSFIAMISLMIVLCAIIAVISILTASGKARIRPPVGDGDDNRPNVPQDKDIEDDFFPDPKPLRLVTRTEWLAQPPREELTNLKLPVSTVIIAHTATEGCTTQTKCMYQVKLIQDFHISPDSRNFSDIAYQFLVGGDGNAYEGRGWAKQGAHTKGFNVDSICIAFVGTFIKEAPPAAQLSAAQQLIRMGVENNYIASNYSLYGHRQLAPFESPGKALFEIIKTWPHWSSKLSDNPWTEPDPVDPARRKRHVENPL</sequence>
<evidence type="ECO:0000259" key="6">
    <source>
        <dbReference type="SMART" id="SM00644"/>
    </source>
</evidence>
<dbReference type="SUPFAM" id="SSF55846">
    <property type="entry name" value="N-acetylmuramoyl-L-alanine amidase-like"/>
    <property type="match status" value="1"/>
</dbReference>
<keyword evidence="5" id="KW-0472">Membrane</keyword>
<dbReference type="EnsemblMetazoa" id="AATE012412-RA">
    <property type="protein sequence ID" value="AATE012412-PA.2"/>
    <property type="gene ID" value="AATE012412"/>
</dbReference>
<feature type="region of interest" description="Disordered" evidence="4">
    <location>
        <begin position="1"/>
        <end position="88"/>
    </location>
</feature>
<evidence type="ECO:0000256" key="2">
    <source>
        <dbReference type="ARBA" id="ARBA00022588"/>
    </source>
</evidence>
<dbReference type="SMART" id="SM00701">
    <property type="entry name" value="PGRP"/>
    <property type="match status" value="1"/>
</dbReference>
<dbReference type="InterPro" id="IPR015510">
    <property type="entry name" value="PGRP"/>
</dbReference>
<keyword evidence="3" id="KW-0391">Immunity</keyword>
<organism evidence="8">
    <name type="scientific">Anopheles atroparvus</name>
    <name type="common">European mosquito</name>
    <dbReference type="NCBI Taxonomy" id="41427"/>
    <lineage>
        <taxon>Eukaryota</taxon>
        <taxon>Metazoa</taxon>
        <taxon>Ecdysozoa</taxon>
        <taxon>Arthropoda</taxon>
        <taxon>Hexapoda</taxon>
        <taxon>Insecta</taxon>
        <taxon>Pterygota</taxon>
        <taxon>Neoptera</taxon>
        <taxon>Endopterygota</taxon>
        <taxon>Diptera</taxon>
        <taxon>Nematocera</taxon>
        <taxon>Culicoidea</taxon>
        <taxon>Culicidae</taxon>
        <taxon>Anophelinae</taxon>
        <taxon>Anopheles</taxon>
    </lineage>
</organism>
<keyword evidence="5" id="KW-0812">Transmembrane</keyword>
<dbReference type="GO" id="GO:0008745">
    <property type="term" value="F:N-acetylmuramoyl-L-alanine amidase activity"/>
    <property type="evidence" value="ECO:0007669"/>
    <property type="project" value="InterPro"/>
</dbReference>
<dbReference type="GO" id="GO:0009253">
    <property type="term" value="P:peptidoglycan catabolic process"/>
    <property type="evidence" value="ECO:0007669"/>
    <property type="project" value="InterPro"/>
</dbReference>
<dbReference type="Gene3D" id="3.40.80.10">
    <property type="entry name" value="Peptidoglycan recognition protein-like"/>
    <property type="match status" value="1"/>
</dbReference>
<feature type="region of interest" description="Disordered" evidence="4">
    <location>
        <begin position="255"/>
        <end position="276"/>
    </location>
</feature>
<proteinExistence type="inferred from homology"/>
<comment type="similarity">
    <text evidence="1">Belongs to the N-acetylmuramoyl-L-alanine amidase 2 family.</text>
</comment>
<dbReference type="AlphaFoldDB" id="A0A8W7NHP0"/>
<dbReference type="GO" id="GO:0045087">
    <property type="term" value="P:innate immune response"/>
    <property type="evidence" value="ECO:0007669"/>
    <property type="project" value="UniProtKB-KW"/>
</dbReference>
<dbReference type="PANTHER" id="PTHR11022">
    <property type="entry name" value="PEPTIDOGLYCAN RECOGNITION PROTEIN"/>
    <property type="match status" value="1"/>
</dbReference>
<keyword evidence="2" id="KW-0399">Innate immunity</keyword>
<dbReference type="PANTHER" id="PTHR11022:SF41">
    <property type="entry name" value="PEPTIDOGLYCAN-RECOGNITION PROTEIN LC-RELATED"/>
    <property type="match status" value="1"/>
</dbReference>
<dbReference type="Pfam" id="PF01510">
    <property type="entry name" value="Amidase_2"/>
    <property type="match status" value="1"/>
</dbReference>
<feature type="transmembrane region" description="Helical" evidence="5">
    <location>
        <begin position="223"/>
        <end position="246"/>
    </location>
</feature>
<dbReference type="InterPro" id="IPR006619">
    <property type="entry name" value="PGRP_domain_met/bac"/>
</dbReference>
<name>A0A8W7NHP0_ANOAO</name>
<feature type="compositionally biased region" description="Polar residues" evidence="4">
    <location>
        <begin position="14"/>
        <end position="23"/>
    </location>
</feature>
<dbReference type="InterPro" id="IPR002502">
    <property type="entry name" value="Amidase_domain"/>
</dbReference>
<evidence type="ECO:0000259" key="7">
    <source>
        <dbReference type="SMART" id="SM00701"/>
    </source>
</evidence>
<feature type="compositionally biased region" description="Basic residues" evidence="4">
    <location>
        <begin position="468"/>
        <end position="477"/>
    </location>
</feature>
<evidence type="ECO:0008006" key="9">
    <source>
        <dbReference type="Google" id="ProtNLM"/>
    </source>
</evidence>
<dbReference type="SMART" id="SM00644">
    <property type="entry name" value="Ami_2"/>
    <property type="match status" value="1"/>
</dbReference>
<accession>A0A8W7NHP0</accession>
<protein>
    <recommendedName>
        <fullName evidence="9">Peptidoglycan recognition protein long class</fullName>
    </recommendedName>
</protein>
<keyword evidence="5" id="KW-1133">Transmembrane helix</keyword>